<sequence>MSRTAVQPSPVAAPTSVPSGAAQRLPWPSLLVLGSATFSMVTAEMLPTAVLEPMSQGLGVTGTQAAQLVSLWAGVVVVASFPLVALTRRFDRRDVVMTALLVLTGSAGLTAVAPTYATAVAARLLGAAAVGLLWATVNAHLADLVPQRLLGAAVSVVLGGATLGMVLGTPVARLVADLVGWRTSFAALAASTALIAVLVRVVVVPGHRSPRTPVAGRRGTPRTPITSLLAVTGLVALVLVGHYGAFTFITVLAPVDRLPGGTSAMLLGFGLASAIGIALAGRVRDRTRPALVVSVLATAITLVALRASEGHPNLGLLVVLLWGVASGALPALAQTEIMRQAGTEHRATAGALIPVLFNGGIALGAALAAVVADHSGIDAVPLPAAAVVLAAAIGLAATRLGGWRRAS</sequence>
<feature type="transmembrane region" description="Helical" evidence="7">
    <location>
        <begin position="66"/>
        <end position="86"/>
    </location>
</feature>
<dbReference type="Proteomes" id="UP001596189">
    <property type="component" value="Unassembled WGS sequence"/>
</dbReference>
<evidence type="ECO:0000256" key="4">
    <source>
        <dbReference type="ARBA" id="ARBA00022989"/>
    </source>
</evidence>
<evidence type="ECO:0000313" key="10">
    <source>
        <dbReference type="Proteomes" id="UP001596189"/>
    </source>
</evidence>
<keyword evidence="10" id="KW-1185">Reference proteome</keyword>
<protein>
    <submittedName>
        <fullName evidence="9">MFS transporter</fullName>
    </submittedName>
</protein>
<feature type="transmembrane region" description="Helical" evidence="7">
    <location>
        <begin position="184"/>
        <end position="204"/>
    </location>
</feature>
<feature type="region of interest" description="Disordered" evidence="6">
    <location>
        <begin position="1"/>
        <end position="20"/>
    </location>
</feature>
<dbReference type="InterPro" id="IPR011701">
    <property type="entry name" value="MFS"/>
</dbReference>
<evidence type="ECO:0000256" key="7">
    <source>
        <dbReference type="SAM" id="Phobius"/>
    </source>
</evidence>
<evidence type="ECO:0000256" key="5">
    <source>
        <dbReference type="ARBA" id="ARBA00023136"/>
    </source>
</evidence>
<dbReference type="PANTHER" id="PTHR43124">
    <property type="entry name" value="PURINE EFFLUX PUMP PBUE"/>
    <property type="match status" value="1"/>
</dbReference>
<keyword evidence="2" id="KW-1003">Cell membrane</keyword>
<evidence type="ECO:0000259" key="8">
    <source>
        <dbReference type="PROSITE" id="PS50850"/>
    </source>
</evidence>
<keyword evidence="5 7" id="KW-0472">Membrane</keyword>
<keyword evidence="4 7" id="KW-1133">Transmembrane helix</keyword>
<proteinExistence type="predicted"/>
<gene>
    <name evidence="9" type="ORF">ACFQDO_14585</name>
</gene>
<dbReference type="CDD" id="cd17324">
    <property type="entry name" value="MFS_NepI_like"/>
    <property type="match status" value="1"/>
</dbReference>
<feature type="transmembrane region" description="Helical" evidence="7">
    <location>
        <begin position="352"/>
        <end position="372"/>
    </location>
</feature>
<dbReference type="RefSeq" id="WP_345714943.1">
    <property type="nucleotide sequence ID" value="NZ_BAABFP010000002.1"/>
</dbReference>
<feature type="transmembrane region" description="Helical" evidence="7">
    <location>
        <begin position="149"/>
        <end position="172"/>
    </location>
</feature>
<dbReference type="EMBL" id="JBHSRD010000004">
    <property type="protein sequence ID" value="MFC6008361.1"/>
    <property type="molecule type" value="Genomic_DNA"/>
</dbReference>
<accession>A0ABW1JG72</accession>
<feature type="domain" description="Major facilitator superfamily (MFS) profile" evidence="8">
    <location>
        <begin position="29"/>
        <end position="407"/>
    </location>
</feature>
<feature type="transmembrane region" description="Helical" evidence="7">
    <location>
        <begin position="225"/>
        <end position="252"/>
    </location>
</feature>
<evidence type="ECO:0000256" key="6">
    <source>
        <dbReference type="SAM" id="MobiDB-lite"/>
    </source>
</evidence>
<evidence type="ECO:0000256" key="3">
    <source>
        <dbReference type="ARBA" id="ARBA00022692"/>
    </source>
</evidence>
<dbReference type="InterPro" id="IPR036259">
    <property type="entry name" value="MFS_trans_sf"/>
</dbReference>
<evidence type="ECO:0000313" key="9">
    <source>
        <dbReference type="EMBL" id="MFC6008361.1"/>
    </source>
</evidence>
<keyword evidence="3 7" id="KW-0812">Transmembrane</keyword>
<feature type="transmembrane region" description="Helical" evidence="7">
    <location>
        <begin position="95"/>
        <end position="113"/>
    </location>
</feature>
<feature type="transmembrane region" description="Helical" evidence="7">
    <location>
        <begin position="119"/>
        <end position="137"/>
    </location>
</feature>
<feature type="transmembrane region" description="Helical" evidence="7">
    <location>
        <begin position="384"/>
        <end position="402"/>
    </location>
</feature>
<feature type="transmembrane region" description="Helical" evidence="7">
    <location>
        <begin position="290"/>
        <end position="308"/>
    </location>
</feature>
<dbReference type="InterPro" id="IPR050189">
    <property type="entry name" value="MFS_Efflux_Transporters"/>
</dbReference>
<reference evidence="10" key="1">
    <citation type="journal article" date="2019" name="Int. J. Syst. Evol. Microbiol.">
        <title>The Global Catalogue of Microorganisms (GCM) 10K type strain sequencing project: providing services to taxonomists for standard genome sequencing and annotation.</title>
        <authorList>
            <consortium name="The Broad Institute Genomics Platform"/>
            <consortium name="The Broad Institute Genome Sequencing Center for Infectious Disease"/>
            <person name="Wu L."/>
            <person name="Ma J."/>
        </authorList>
    </citation>
    <scope>NUCLEOTIDE SEQUENCE [LARGE SCALE GENOMIC DNA]</scope>
    <source>
        <strain evidence="10">KACC 14249</strain>
    </source>
</reference>
<organism evidence="9 10">
    <name type="scientific">Angustibacter luteus</name>
    <dbReference type="NCBI Taxonomy" id="658456"/>
    <lineage>
        <taxon>Bacteria</taxon>
        <taxon>Bacillati</taxon>
        <taxon>Actinomycetota</taxon>
        <taxon>Actinomycetes</taxon>
        <taxon>Kineosporiales</taxon>
        <taxon>Kineosporiaceae</taxon>
    </lineage>
</organism>
<feature type="transmembrane region" description="Helical" evidence="7">
    <location>
        <begin position="25"/>
        <end position="46"/>
    </location>
</feature>
<dbReference type="InterPro" id="IPR020846">
    <property type="entry name" value="MFS_dom"/>
</dbReference>
<comment type="subcellular location">
    <subcellularLocation>
        <location evidence="1">Cell membrane</location>
        <topology evidence="1">Multi-pass membrane protein</topology>
    </subcellularLocation>
</comment>
<dbReference type="PANTHER" id="PTHR43124:SF5">
    <property type="entry name" value="PURINE RIBONUCLEOSIDE EFFLUX PUMP NEPI"/>
    <property type="match status" value="1"/>
</dbReference>
<name>A0ABW1JG72_9ACTN</name>
<dbReference type="Pfam" id="PF07690">
    <property type="entry name" value="MFS_1"/>
    <property type="match status" value="1"/>
</dbReference>
<comment type="caution">
    <text evidence="9">The sequence shown here is derived from an EMBL/GenBank/DDBJ whole genome shotgun (WGS) entry which is preliminary data.</text>
</comment>
<dbReference type="SUPFAM" id="SSF103473">
    <property type="entry name" value="MFS general substrate transporter"/>
    <property type="match status" value="1"/>
</dbReference>
<evidence type="ECO:0000256" key="2">
    <source>
        <dbReference type="ARBA" id="ARBA00022475"/>
    </source>
</evidence>
<evidence type="ECO:0000256" key="1">
    <source>
        <dbReference type="ARBA" id="ARBA00004651"/>
    </source>
</evidence>
<dbReference type="PROSITE" id="PS50850">
    <property type="entry name" value="MFS"/>
    <property type="match status" value="1"/>
</dbReference>
<feature type="transmembrane region" description="Helical" evidence="7">
    <location>
        <begin position="264"/>
        <end position="283"/>
    </location>
</feature>
<feature type="transmembrane region" description="Helical" evidence="7">
    <location>
        <begin position="314"/>
        <end position="332"/>
    </location>
</feature>
<dbReference type="Gene3D" id="1.20.1250.20">
    <property type="entry name" value="MFS general substrate transporter like domains"/>
    <property type="match status" value="1"/>
</dbReference>